<dbReference type="Proteomes" id="UP000186524">
    <property type="component" value="Unassembled WGS sequence"/>
</dbReference>
<protein>
    <submittedName>
        <fullName evidence="7">FAD-dependent oxidoreductase</fullName>
    </submittedName>
</protein>
<dbReference type="GO" id="GO:0046872">
    <property type="term" value="F:metal ion binding"/>
    <property type="evidence" value="ECO:0007669"/>
    <property type="project" value="UniProtKB-KW"/>
</dbReference>
<dbReference type="PANTHER" id="PTHR43498:SF1">
    <property type="entry name" value="COB--COM HETERODISULFIDE REDUCTASE IRON-SULFUR SUBUNIT A"/>
    <property type="match status" value="1"/>
</dbReference>
<dbReference type="AlphaFoldDB" id="A0A1Q5P2Y5"/>
<dbReference type="Gene3D" id="3.50.50.60">
    <property type="entry name" value="FAD/NAD(P)-binding domain"/>
    <property type="match status" value="1"/>
</dbReference>
<keyword evidence="6" id="KW-1133">Transmembrane helix</keyword>
<name>A0A1Q5P2Y5_9BACI</name>
<keyword evidence="6" id="KW-0472">Membrane</keyword>
<evidence type="ECO:0000256" key="2">
    <source>
        <dbReference type="ARBA" id="ARBA00022723"/>
    </source>
</evidence>
<evidence type="ECO:0000256" key="6">
    <source>
        <dbReference type="SAM" id="Phobius"/>
    </source>
</evidence>
<dbReference type="Pfam" id="PF12831">
    <property type="entry name" value="FAD_oxidored"/>
    <property type="match status" value="1"/>
</dbReference>
<dbReference type="SUPFAM" id="SSF51905">
    <property type="entry name" value="FAD/NAD(P)-binding domain"/>
    <property type="match status" value="1"/>
</dbReference>
<evidence type="ECO:0000313" key="7">
    <source>
        <dbReference type="EMBL" id="OKL36607.1"/>
    </source>
</evidence>
<comment type="caution">
    <text evidence="7">The sequence shown here is derived from an EMBL/GenBank/DDBJ whole genome shotgun (WGS) entry which is preliminary data.</text>
</comment>
<evidence type="ECO:0000256" key="4">
    <source>
        <dbReference type="ARBA" id="ARBA00023004"/>
    </source>
</evidence>
<dbReference type="OrthoDB" id="9777740at2"/>
<dbReference type="RefSeq" id="WP_073711332.1">
    <property type="nucleotide sequence ID" value="NZ_MRWQ01000006.1"/>
</dbReference>
<keyword evidence="2" id="KW-0479">Metal-binding</keyword>
<reference evidence="7 8" key="1">
    <citation type="submission" date="2016-12" db="EMBL/GenBank/DDBJ databases">
        <title>Domibacillus sp. SAOS 44 whole genome sequencing.</title>
        <authorList>
            <person name="Verma A."/>
            <person name="Krishnamurthi S."/>
        </authorList>
    </citation>
    <scope>NUCLEOTIDE SEQUENCE [LARGE SCALE GENOMIC DNA]</scope>
    <source>
        <strain evidence="7 8">SAOS 44</strain>
    </source>
</reference>
<keyword evidence="1" id="KW-0004">4Fe-4S</keyword>
<proteinExistence type="predicted"/>
<gene>
    <name evidence="7" type="ORF">BLL40_07665</name>
</gene>
<dbReference type="InterPro" id="IPR039650">
    <property type="entry name" value="HdrA-like"/>
</dbReference>
<organism evidence="7 8">
    <name type="scientific">Domibacillus mangrovi</name>
    <dbReference type="NCBI Taxonomy" id="1714354"/>
    <lineage>
        <taxon>Bacteria</taxon>
        <taxon>Bacillati</taxon>
        <taxon>Bacillota</taxon>
        <taxon>Bacilli</taxon>
        <taxon>Bacillales</taxon>
        <taxon>Bacillaceae</taxon>
        <taxon>Domibacillus</taxon>
    </lineage>
</organism>
<evidence type="ECO:0000256" key="5">
    <source>
        <dbReference type="ARBA" id="ARBA00023014"/>
    </source>
</evidence>
<keyword evidence="4" id="KW-0408">Iron</keyword>
<keyword evidence="5" id="KW-0411">Iron-sulfur</keyword>
<keyword evidence="8" id="KW-1185">Reference proteome</keyword>
<dbReference type="GO" id="GO:0016491">
    <property type="term" value="F:oxidoreductase activity"/>
    <property type="evidence" value="ECO:0007669"/>
    <property type="project" value="UniProtKB-KW"/>
</dbReference>
<evidence type="ECO:0000313" key="8">
    <source>
        <dbReference type="Proteomes" id="UP000186524"/>
    </source>
</evidence>
<keyword evidence="3" id="KW-0560">Oxidoreductase</keyword>
<dbReference type="PANTHER" id="PTHR43498">
    <property type="entry name" value="FERREDOXIN:COB-COM HETERODISULFIDE REDUCTASE SUBUNIT A"/>
    <property type="match status" value="1"/>
</dbReference>
<evidence type="ECO:0000256" key="3">
    <source>
        <dbReference type="ARBA" id="ARBA00023002"/>
    </source>
</evidence>
<evidence type="ECO:0000256" key="1">
    <source>
        <dbReference type="ARBA" id="ARBA00022485"/>
    </source>
</evidence>
<keyword evidence="6" id="KW-0812">Transmembrane</keyword>
<dbReference type="InterPro" id="IPR036188">
    <property type="entry name" value="FAD/NAD-bd_sf"/>
</dbReference>
<accession>A0A1Q5P2Y5</accession>
<dbReference type="GO" id="GO:0051539">
    <property type="term" value="F:4 iron, 4 sulfur cluster binding"/>
    <property type="evidence" value="ECO:0007669"/>
    <property type="project" value="UniProtKB-KW"/>
</dbReference>
<dbReference type="STRING" id="1714354.BLL40_07665"/>
<dbReference type="EMBL" id="MRWQ01000006">
    <property type="protein sequence ID" value="OKL36607.1"/>
    <property type="molecule type" value="Genomic_DNA"/>
</dbReference>
<feature type="transmembrane region" description="Helical" evidence="6">
    <location>
        <begin position="20"/>
        <end position="40"/>
    </location>
</feature>
<sequence length="450" mass="49936">MNWKKNNVVSSKHNYPVFANVEVLVIGGGAAGVAAAETASRHGRNVMLIEKYGFCGGAAVAGLSGTICGLYLSSEKKTKPEQVVFGFTERFRAEMERRGGITAPLKYGHTWTVTHDPLVWREVAEDFLIESNVNILYHTSLVGVVMDDESIKGVIINTKSGLAAIHADVVIDASGDADVIYRAGFHFNMGEEGKIQNPTMIFRLGGINVERFLEHWGSDTICSYEVTNLINELNKSGQYELPRSKIWIFKTSRPNELLVNATRIIGKDKRELNATNPADHTEAEYLGRHQVREYARFLKENIKGCEDSFINDTGIEVGIRQTRTIDGVDRLTNEDVLTRRKRSNGIVRSPWPIELHSGEKPKVEWLLDDYYEVPFETLIPKKGENVIVAGRCLSAEHEALASARVTAQCFAYGQAAGLAAVESINNNIPIRNINGIYIRDLLNKDGAKLS</sequence>